<proteinExistence type="predicted"/>
<evidence type="ECO:0000256" key="1">
    <source>
        <dbReference type="SAM" id="MobiDB-lite"/>
    </source>
</evidence>
<feature type="compositionally biased region" description="Basic and acidic residues" evidence="1">
    <location>
        <begin position="57"/>
        <end position="76"/>
    </location>
</feature>
<feature type="region of interest" description="Disordered" evidence="1">
    <location>
        <begin position="57"/>
        <end position="78"/>
    </location>
</feature>
<evidence type="ECO:0000313" key="2">
    <source>
        <dbReference type="EMBL" id="MPN25412.1"/>
    </source>
</evidence>
<gene>
    <name evidence="2" type="ORF">SDC9_172821</name>
</gene>
<protein>
    <submittedName>
        <fullName evidence="2">Uncharacterized protein</fullName>
    </submittedName>
</protein>
<reference evidence="2" key="1">
    <citation type="submission" date="2019-08" db="EMBL/GenBank/DDBJ databases">
        <authorList>
            <person name="Kucharzyk K."/>
            <person name="Murdoch R.W."/>
            <person name="Higgins S."/>
            <person name="Loffler F."/>
        </authorList>
    </citation>
    <scope>NUCLEOTIDE SEQUENCE</scope>
</reference>
<name>A0A645GHF3_9ZZZZ</name>
<accession>A0A645GHF3</accession>
<dbReference type="EMBL" id="VSSQ01074582">
    <property type="protein sequence ID" value="MPN25412.1"/>
    <property type="molecule type" value="Genomic_DNA"/>
</dbReference>
<comment type="caution">
    <text evidence="2">The sequence shown here is derived from an EMBL/GenBank/DDBJ whole genome shotgun (WGS) entry which is preliminary data.</text>
</comment>
<organism evidence="2">
    <name type="scientific">bioreactor metagenome</name>
    <dbReference type="NCBI Taxonomy" id="1076179"/>
    <lineage>
        <taxon>unclassified sequences</taxon>
        <taxon>metagenomes</taxon>
        <taxon>ecological metagenomes</taxon>
    </lineage>
</organism>
<dbReference type="AlphaFoldDB" id="A0A645GHF3"/>
<sequence length="96" mass="11031">MRHAAEALEHRTRGERKRFALRRAIDAAAAQKHDQHIFGMGAVQVVAADSRLVHHPDAEALSRRRPDRPINGERNRQITGKHIQLPQRTYFIPRKA</sequence>